<gene>
    <name evidence="5" type="ORF">JF625_20965</name>
</gene>
<organism evidence="5 6">
    <name type="scientific">Inquilinus limosus</name>
    <dbReference type="NCBI Taxonomy" id="171674"/>
    <lineage>
        <taxon>Bacteria</taxon>
        <taxon>Pseudomonadati</taxon>
        <taxon>Pseudomonadota</taxon>
        <taxon>Alphaproteobacteria</taxon>
        <taxon>Rhodospirillales</taxon>
        <taxon>Rhodospirillaceae</taxon>
        <taxon>Inquilinus</taxon>
    </lineage>
</organism>
<proteinExistence type="predicted"/>
<dbReference type="Pfam" id="PF01593">
    <property type="entry name" value="Amino_oxidase"/>
    <property type="match status" value="1"/>
</dbReference>
<evidence type="ECO:0000259" key="4">
    <source>
        <dbReference type="Pfam" id="PF01593"/>
    </source>
</evidence>
<dbReference type="SUPFAM" id="SSF51905">
    <property type="entry name" value="FAD/NAD(P)-binding domain"/>
    <property type="match status" value="1"/>
</dbReference>
<evidence type="ECO:0000313" key="6">
    <source>
        <dbReference type="Proteomes" id="UP000700706"/>
    </source>
</evidence>
<dbReference type="AlphaFoldDB" id="A0A952FMR6"/>
<dbReference type="Gene3D" id="3.50.50.60">
    <property type="entry name" value="FAD/NAD(P)-binding domain"/>
    <property type="match status" value="2"/>
</dbReference>
<feature type="domain" description="Amine oxidase" evidence="4">
    <location>
        <begin position="28"/>
        <end position="367"/>
    </location>
</feature>
<dbReference type="InterPro" id="IPR036188">
    <property type="entry name" value="FAD/NAD-bd_sf"/>
</dbReference>
<comment type="subunit">
    <text evidence="2">Interacts with COX5B; this interaction may contribute to localize PYROXD2 to the inner face of the inner mitochondrial membrane.</text>
</comment>
<dbReference type="GO" id="GO:0016491">
    <property type="term" value="F:oxidoreductase activity"/>
    <property type="evidence" value="ECO:0007669"/>
    <property type="project" value="InterPro"/>
</dbReference>
<name>A0A952FMR6_9PROT</name>
<evidence type="ECO:0000313" key="5">
    <source>
        <dbReference type="EMBL" id="MBW8727608.1"/>
    </source>
</evidence>
<dbReference type="InterPro" id="IPR002937">
    <property type="entry name" value="Amino_oxidase"/>
</dbReference>
<comment type="caution">
    <text evidence="5">The sequence shown here is derived from an EMBL/GenBank/DDBJ whole genome shotgun (WGS) entry which is preliminary data.</text>
</comment>
<dbReference type="EMBL" id="JAEKLZ010000291">
    <property type="protein sequence ID" value="MBW8727608.1"/>
    <property type="molecule type" value="Genomic_DNA"/>
</dbReference>
<dbReference type="PANTHER" id="PTHR10668:SF103">
    <property type="entry name" value="PYRIDINE NUCLEOTIDE-DISULFIDE OXIDOREDUCTASE DOMAIN-CONTAINING PROTEIN 2"/>
    <property type="match status" value="1"/>
</dbReference>
<reference evidence="5" key="1">
    <citation type="submission" date="2020-06" db="EMBL/GenBank/DDBJ databases">
        <title>Stable isotope informed genome-resolved metagenomics uncovers potential trophic interactions in rhizosphere soil.</title>
        <authorList>
            <person name="Starr E.P."/>
            <person name="Shi S."/>
            <person name="Blazewicz S.J."/>
            <person name="Koch B.J."/>
            <person name="Probst A.J."/>
            <person name="Hungate B.A."/>
            <person name="Pett-Ridge J."/>
            <person name="Firestone M.K."/>
            <person name="Banfield J.F."/>
        </authorList>
    </citation>
    <scope>NUCLEOTIDE SEQUENCE</scope>
    <source>
        <strain evidence="5">YM_69_17</strain>
    </source>
</reference>
<dbReference type="Proteomes" id="UP000700706">
    <property type="component" value="Unassembled WGS sequence"/>
</dbReference>
<evidence type="ECO:0000256" key="3">
    <source>
        <dbReference type="ARBA" id="ARBA00040298"/>
    </source>
</evidence>
<protein>
    <recommendedName>
        <fullName evidence="3">Pyridine nucleotide-disulfide oxidoreductase domain-containing protein 2</fullName>
    </recommendedName>
</protein>
<accession>A0A952FMR6</accession>
<evidence type="ECO:0000256" key="2">
    <source>
        <dbReference type="ARBA" id="ARBA00038825"/>
    </source>
</evidence>
<sequence length="547" mass="60721">MTTTSIPQGSSTTAKRYDAIIIGAGHNGLVCANYLARSGLKVLVLERRKVLGGAAVTEEIAPGFRASIFSYLMSLLHPRIIRDFELKKHGLQVLPCSDMVSPVSNDDYIVFSDDMAKTQASFAKFSKKDAAIYPEFDRYLQEAAQIVRKLLWETPVDPARRDWRGFRDGASLLWRHRKIGRKMYRVADMLSMSAYDFLREWFEDDRVMAVLAYYASIGTFAGPKTPGSAYVIMHHIMGEHEGAGGWGFIKGGMGAITQALASYGRTIGVDHVTEAEIKEVRLTGDRATAVTTTKGDTYSARIIVSNASAKTLYLDLIGEAHLPAEVLREIRGYRSFSTAFKMNIACERPPQYRILDKVRADGALGNFSYPTYMHIAPDIDYLERAYDDAKYGWYSSRPFLTPVVPTIVDDSLAPPGKHVVNLFGGHAPYTLKGGDWATEKENFRKTVFDTIEDYAPGFSNDVIEAQLLVAPDIERIVALPQGHIFHGELSTDQLFFQRPVSGYADYRTPFRGLYICGSSMHPGGGVSGIPGHNAAREILRDVKARRA</sequence>
<comment type="function">
    <text evidence="1">Probable oxidoreductase that may play a role as regulator of mitochondrial function.</text>
</comment>
<evidence type="ECO:0000256" key="1">
    <source>
        <dbReference type="ARBA" id="ARBA00037217"/>
    </source>
</evidence>
<dbReference type="PANTHER" id="PTHR10668">
    <property type="entry name" value="PHYTOENE DEHYDROGENASE"/>
    <property type="match status" value="1"/>
</dbReference>